<comment type="caution">
    <text evidence="1">The sequence shown here is derived from an EMBL/GenBank/DDBJ whole genome shotgun (WGS) entry which is preliminary data.</text>
</comment>
<gene>
    <name evidence="1" type="ORF">ACFP3R_11815</name>
</gene>
<proteinExistence type="predicted"/>
<dbReference type="RefSeq" id="WP_380635457.1">
    <property type="nucleotide sequence ID" value="NZ_JBHSQO010000009.1"/>
</dbReference>
<evidence type="ECO:0008006" key="3">
    <source>
        <dbReference type="Google" id="ProtNLM"/>
    </source>
</evidence>
<evidence type="ECO:0000313" key="2">
    <source>
        <dbReference type="Proteomes" id="UP001596220"/>
    </source>
</evidence>
<name>A0ABW1P402_9PSEU</name>
<protein>
    <recommendedName>
        <fullName evidence="3">ATP-binding protein</fullName>
    </recommendedName>
</protein>
<evidence type="ECO:0000313" key="1">
    <source>
        <dbReference type="EMBL" id="MFC6089959.1"/>
    </source>
</evidence>
<dbReference type="Proteomes" id="UP001596220">
    <property type="component" value="Unassembled WGS sequence"/>
</dbReference>
<reference evidence="2" key="1">
    <citation type="journal article" date="2019" name="Int. J. Syst. Evol. Microbiol.">
        <title>The Global Catalogue of Microorganisms (GCM) 10K type strain sequencing project: providing services to taxonomists for standard genome sequencing and annotation.</title>
        <authorList>
            <consortium name="The Broad Institute Genomics Platform"/>
            <consortium name="The Broad Institute Genome Sequencing Center for Infectious Disease"/>
            <person name="Wu L."/>
            <person name="Ma J."/>
        </authorList>
    </citation>
    <scope>NUCLEOTIDE SEQUENCE [LARGE SCALE GENOMIC DNA]</scope>
    <source>
        <strain evidence="2">CGMCC 4.7246</strain>
    </source>
</reference>
<sequence length="483" mass="55206">MKKVLEMLTAIEYRELLGAALPAVVDADTIDPDPQTLFTPSGHRNALDPDTTVVRGGRGVGKTVWFKALQDDSLREIAAKYYRLDRLNRVDTLAGFGAKLSKQYPNPRRLQSLVEKFQPLDIWTAVALYGFGVTELTTIEDWPERVQWVVANPGKVEDVILDVDEQTGRDDRIKLLLFDAMDRLHSDRRIADQLARGIFELALNLRTSTRNLRVKLFIRYDMFDTARLDFADASKLLANITDLRWTETSLYALLFHYMSGAVSEHSEKFRTETGWADRFSGDENKQREVLERIASKYMGTDHRKGYTYTWLPNHLADGRQQVSPRSFLSALWRATQSTQEDFSGHAHALHWDAIRQGVQHASQIRVLEVKEDTPWVSNAIDPLRGSQVPIEKDEVVRRWREADLSTELSTQRSRTSKLSEDDSENQIMFATGPLNTDYDGLIVELIDLGVMTIRTNKRLDLPDVYRIAFDIGRKGGVPRVRQQ</sequence>
<dbReference type="EMBL" id="JBHSQO010000009">
    <property type="protein sequence ID" value="MFC6089959.1"/>
    <property type="molecule type" value="Genomic_DNA"/>
</dbReference>
<keyword evidence="2" id="KW-1185">Reference proteome</keyword>
<accession>A0ABW1P402</accession>
<organism evidence="1 2">
    <name type="scientific">Saccharothrix lopnurensis</name>
    <dbReference type="NCBI Taxonomy" id="1670621"/>
    <lineage>
        <taxon>Bacteria</taxon>
        <taxon>Bacillati</taxon>
        <taxon>Actinomycetota</taxon>
        <taxon>Actinomycetes</taxon>
        <taxon>Pseudonocardiales</taxon>
        <taxon>Pseudonocardiaceae</taxon>
        <taxon>Saccharothrix</taxon>
    </lineage>
</organism>